<proteinExistence type="predicted"/>
<reference evidence="2 3" key="1">
    <citation type="journal article" date="2023" name="BMC Biol.">
        <title>The compact genome of the sponge Oopsacas minuta (Hexactinellida) is lacking key metazoan core genes.</title>
        <authorList>
            <person name="Santini S."/>
            <person name="Schenkelaars Q."/>
            <person name="Jourda C."/>
            <person name="Duchesne M."/>
            <person name="Belahbib H."/>
            <person name="Rocher C."/>
            <person name="Selva M."/>
            <person name="Riesgo A."/>
            <person name="Vervoort M."/>
            <person name="Leys S.P."/>
            <person name="Kodjabachian L."/>
            <person name="Le Bivic A."/>
            <person name="Borchiellini C."/>
            <person name="Claverie J.M."/>
            <person name="Renard E."/>
        </authorList>
    </citation>
    <scope>NUCLEOTIDE SEQUENCE [LARGE SCALE GENOMIC DNA]</scope>
    <source>
        <strain evidence="2">SPO-2</strain>
    </source>
</reference>
<evidence type="ECO:0000259" key="1">
    <source>
        <dbReference type="PROSITE" id="PS50052"/>
    </source>
</evidence>
<feature type="domain" description="Guanylate kinase-like" evidence="1">
    <location>
        <begin position="1"/>
        <end position="106"/>
    </location>
</feature>
<dbReference type="SUPFAM" id="SSF52540">
    <property type="entry name" value="P-loop containing nucleoside triphosphate hydrolases"/>
    <property type="match status" value="1"/>
</dbReference>
<dbReference type="PANTHER" id="PTHR23122">
    <property type="entry name" value="MEMBRANE-ASSOCIATED GUANYLATE KINASE MAGUK"/>
    <property type="match status" value="1"/>
</dbReference>
<evidence type="ECO:0000313" key="3">
    <source>
        <dbReference type="Proteomes" id="UP001165289"/>
    </source>
</evidence>
<dbReference type="PROSITE" id="PS50052">
    <property type="entry name" value="GUANYLATE_KINASE_2"/>
    <property type="match status" value="1"/>
</dbReference>
<dbReference type="InterPro" id="IPR008144">
    <property type="entry name" value="Guanylate_kin-like_dom"/>
</dbReference>
<evidence type="ECO:0000313" key="2">
    <source>
        <dbReference type="EMBL" id="KAI6657340.1"/>
    </source>
</evidence>
<dbReference type="InterPro" id="IPR050716">
    <property type="entry name" value="MAGUK"/>
</dbReference>
<dbReference type="Gene3D" id="3.40.50.300">
    <property type="entry name" value="P-loop containing nucleotide triphosphate hydrolases"/>
    <property type="match status" value="1"/>
</dbReference>
<gene>
    <name evidence="2" type="ORF">LOD99_88</name>
</gene>
<comment type="caution">
    <text evidence="2">The sequence shown here is derived from an EMBL/GenBank/DDBJ whole genome shotgun (WGS) entry which is preliminary data.</text>
</comment>
<dbReference type="AlphaFoldDB" id="A0AAV7K9H8"/>
<protein>
    <recommendedName>
        <fullName evidence="1">Guanylate kinase-like domain-containing protein</fullName>
    </recommendedName>
</protein>
<organism evidence="2 3">
    <name type="scientific">Oopsacas minuta</name>
    <dbReference type="NCBI Taxonomy" id="111878"/>
    <lineage>
        <taxon>Eukaryota</taxon>
        <taxon>Metazoa</taxon>
        <taxon>Porifera</taxon>
        <taxon>Hexactinellida</taxon>
        <taxon>Hexasterophora</taxon>
        <taxon>Lyssacinosida</taxon>
        <taxon>Leucopsacidae</taxon>
        <taxon>Oopsacas</taxon>
    </lineage>
</organism>
<dbReference type="Proteomes" id="UP001165289">
    <property type="component" value="Unassembled WGS sequence"/>
</dbReference>
<sequence>MYGVAATSMQVVVESGKYCIQALTPDSMRFIRNQTNLIPYVIFLAAPQPAILREQLTQTQKGAFRRVRSDQGSKDKQITSIISASLEISQEFGGYFDEVITNLVSE</sequence>
<name>A0AAV7K9H8_9METZ</name>
<dbReference type="EMBL" id="JAKMXF010000111">
    <property type="protein sequence ID" value="KAI6657340.1"/>
    <property type="molecule type" value="Genomic_DNA"/>
</dbReference>
<dbReference type="InterPro" id="IPR027417">
    <property type="entry name" value="P-loop_NTPase"/>
</dbReference>
<keyword evidence="3" id="KW-1185">Reference proteome</keyword>
<accession>A0AAV7K9H8</accession>